<dbReference type="InterPro" id="IPR041729">
    <property type="entry name" value="Formyl-FH4-Hydrolase_C"/>
</dbReference>
<dbReference type="InterPro" id="IPR036477">
    <property type="entry name" value="Formyl_transf_N_sf"/>
</dbReference>
<dbReference type="STRING" id="398580.Dshi_2111"/>
<sequence>MEALLSTSRNADAGTPPAAEPHFVLNLSCAAEPGIVAAVTTALAGQGANLVETAQFWDRQSDRFFLRVAFLGQPGTDVAGIEAALAPTRARFGMDVTVLDSARKPRILIMVSRFDHALLHLLYQVRVGWLSAEVVAIVSNHPDARRVAEHEGVPFHHIPVSRDTKPEAEARLKALVAETGADLVVLARYMQVLSDDFSRVLAGRVINIHHSFLPSFKGAKPYHQAHERGVKLIGATAHYVTADLDEGPIIEQEAERITHSMTPDDLVAVGRDIESRVLARAVKRHLEGRVMLNGQRTVVFT</sequence>
<accession>A8LQI1</accession>
<evidence type="ECO:0000313" key="7">
    <source>
        <dbReference type="Proteomes" id="UP000006833"/>
    </source>
</evidence>
<dbReference type="Proteomes" id="UP000006833">
    <property type="component" value="Chromosome"/>
</dbReference>
<reference evidence="7" key="1">
    <citation type="journal article" date="2010" name="ISME J.">
        <title>The complete genome sequence of the algal symbiont Dinoroseobacter shibae: a hitchhiker's guide to life in the sea.</title>
        <authorList>
            <person name="Wagner-Dobler I."/>
            <person name="Ballhausen B."/>
            <person name="Berger M."/>
            <person name="Brinkhoff T."/>
            <person name="Buchholz I."/>
            <person name="Bunk B."/>
            <person name="Cypionka H."/>
            <person name="Daniel R."/>
            <person name="Drepper T."/>
            <person name="Gerdts G."/>
            <person name="Hahnke S."/>
            <person name="Han C."/>
            <person name="Jahn D."/>
            <person name="Kalhoefer D."/>
            <person name="Kiss H."/>
            <person name="Klenk H.P."/>
            <person name="Kyrpides N."/>
            <person name="Liebl W."/>
            <person name="Liesegang H."/>
            <person name="Meincke L."/>
            <person name="Pati A."/>
            <person name="Petersen J."/>
            <person name="Piekarski T."/>
            <person name="Pommerenke C."/>
            <person name="Pradella S."/>
            <person name="Pukall R."/>
            <person name="Rabus R."/>
            <person name="Stackebrandt E."/>
            <person name="Thole S."/>
            <person name="Thompson L."/>
            <person name="Tielen P."/>
            <person name="Tomasch J."/>
            <person name="von Jan M."/>
            <person name="Wanphrut N."/>
            <person name="Wichels A."/>
            <person name="Zech H."/>
            <person name="Simon M."/>
        </authorList>
    </citation>
    <scope>NUCLEOTIDE SEQUENCE [LARGE SCALE GENOMIC DNA]</scope>
    <source>
        <strain evidence="7">DSM 16493 / NCIMB 14021 / DFL 12</strain>
    </source>
</reference>
<dbReference type="InterPro" id="IPR004810">
    <property type="entry name" value="PurU"/>
</dbReference>
<organism evidence="6 7">
    <name type="scientific">Dinoroseobacter shibae (strain DSM 16493 / NCIMB 14021 / DFL 12)</name>
    <dbReference type="NCBI Taxonomy" id="398580"/>
    <lineage>
        <taxon>Bacteria</taxon>
        <taxon>Pseudomonadati</taxon>
        <taxon>Pseudomonadota</taxon>
        <taxon>Alphaproteobacteria</taxon>
        <taxon>Rhodobacterales</taxon>
        <taxon>Roseobacteraceae</taxon>
        <taxon>Dinoroseobacter</taxon>
    </lineage>
</organism>
<comment type="catalytic activity">
    <reaction evidence="3">
        <text>(6R)-10-formyltetrahydrofolate + H2O = (6S)-5,6,7,8-tetrahydrofolate + formate + H(+)</text>
        <dbReference type="Rhea" id="RHEA:19833"/>
        <dbReference type="ChEBI" id="CHEBI:15377"/>
        <dbReference type="ChEBI" id="CHEBI:15378"/>
        <dbReference type="ChEBI" id="CHEBI:15740"/>
        <dbReference type="ChEBI" id="CHEBI:57453"/>
        <dbReference type="ChEBI" id="CHEBI:195366"/>
        <dbReference type="EC" id="3.5.1.10"/>
    </reaction>
</comment>
<keyword evidence="7" id="KW-1185">Reference proteome</keyword>
<evidence type="ECO:0000259" key="5">
    <source>
        <dbReference type="PROSITE" id="PS51671"/>
    </source>
</evidence>
<dbReference type="HAMAP" id="MF_01927">
    <property type="entry name" value="PurU"/>
    <property type="match status" value="1"/>
</dbReference>
<dbReference type="PRINTS" id="PR01575">
    <property type="entry name" value="FFH4HYDRLASE"/>
</dbReference>
<dbReference type="GO" id="GO:0008864">
    <property type="term" value="F:formyltetrahydrofolate deformylase activity"/>
    <property type="evidence" value="ECO:0007669"/>
    <property type="project" value="UniProtKB-UniRule"/>
</dbReference>
<dbReference type="SUPFAM" id="SSF53328">
    <property type="entry name" value="Formyltransferase"/>
    <property type="match status" value="1"/>
</dbReference>
<dbReference type="PANTHER" id="PTHR42706">
    <property type="entry name" value="FORMYLTETRAHYDROFOLATE DEFORMYLASE"/>
    <property type="match status" value="1"/>
</dbReference>
<dbReference type="Pfam" id="PF00551">
    <property type="entry name" value="Formyl_trans_N"/>
    <property type="match status" value="1"/>
</dbReference>
<dbReference type="InterPro" id="IPR002376">
    <property type="entry name" value="Formyl_transf_N"/>
</dbReference>
<protein>
    <recommendedName>
        <fullName evidence="3 4">Formyltetrahydrofolate deformylase</fullName>
        <ecNumber evidence="3 4">3.5.1.10</ecNumber>
    </recommendedName>
    <alternativeName>
        <fullName evidence="3">Formyl-FH(4) hydrolase</fullName>
    </alternativeName>
</protein>
<keyword evidence="1 3" id="KW-0554">One-carbon metabolism</keyword>
<dbReference type="InterPro" id="IPR002912">
    <property type="entry name" value="ACT_dom"/>
</dbReference>
<keyword evidence="2 3" id="KW-0378">Hydrolase</keyword>
<dbReference type="eggNOG" id="COG0788">
    <property type="taxonomic scope" value="Bacteria"/>
</dbReference>
<dbReference type="HOGENOM" id="CLU_038395_3_0_5"/>
<evidence type="ECO:0000313" key="6">
    <source>
        <dbReference type="EMBL" id="ABV93848.1"/>
    </source>
</evidence>
<comment type="similarity">
    <text evidence="3">Belongs to the PurU family.</text>
</comment>
<feature type="domain" description="ACT" evidence="5">
    <location>
        <begin position="24"/>
        <end position="103"/>
    </location>
</feature>
<dbReference type="InterPro" id="IPR045865">
    <property type="entry name" value="ACT-like_dom_sf"/>
</dbReference>
<evidence type="ECO:0000256" key="1">
    <source>
        <dbReference type="ARBA" id="ARBA00022563"/>
    </source>
</evidence>
<evidence type="ECO:0000256" key="3">
    <source>
        <dbReference type="HAMAP-Rule" id="MF_01927"/>
    </source>
</evidence>
<dbReference type="NCBIfam" id="TIGR00655">
    <property type="entry name" value="PurU"/>
    <property type="match status" value="1"/>
</dbReference>
<evidence type="ECO:0000256" key="2">
    <source>
        <dbReference type="ARBA" id="ARBA00022801"/>
    </source>
</evidence>
<gene>
    <name evidence="3 6" type="primary">purU</name>
    <name evidence="6" type="ordered locus">Dshi_2111</name>
</gene>
<feature type="active site" evidence="3">
    <location>
        <position position="245"/>
    </location>
</feature>
<proteinExistence type="inferred from homology"/>
<dbReference type="PANTHER" id="PTHR42706:SF1">
    <property type="entry name" value="FORMYLTETRAHYDROFOLATE DEFORMYLASE 2, MITOCHONDRIAL"/>
    <property type="match status" value="1"/>
</dbReference>
<dbReference type="CDD" id="cd08648">
    <property type="entry name" value="FMT_core_Formyl-FH4-Hydrolase_C"/>
    <property type="match status" value="1"/>
</dbReference>
<evidence type="ECO:0000256" key="4">
    <source>
        <dbReference type="NCBIfam" id="TIGR00655"/>
    </source>
</evidence>
<name>A8LQI1_DINSH</name>
<dbReference type="SUPFAM" id="SSF55021">
    <property type="entry name" value="ACT-like"/>
    <property type="match status" value="1"/>
</dbReference>
<dbReference type="PIRSF" id="PIRSF036480">
    <property type="entry name" value="FormyFH4_hydr"/>
    <property type="match status" value="1"/>
</dbReference>
<dbReference type="Gene3D" id="3.40.50.170">
    <property type="entry name" value="Formyl transferase, N-terminal domain"/>
    <property type="match status" value="1"/>
</dbReference>
<dbReference type="GO" id="GO:0006189">
    <property type="term" value="P:'de novo' IMP biosynthetic process"/>
    <property type="evidence" value="ECO:0007669"/>
    <property type="project" value="UniProtKB-UniRule"/>
</dbReference>
<dbReference type="PROSITE" id="PS51671">
    <property type="entry name" value="ACT"/>
    <property type="match status" value="1"/>
</dbReference>
<dbReference type="KEGG" id="dsh:Dshi_2111"/>
<dbReference type="NCBIfam" id="NF004684">
    <property type="entry name" value="PRK06027.1"/>
    <property type="match status" value="1"/>
</dbReference>
<dbReference type="UniPathway" id="UPA00074">
    <property type="reaction ID" value="UER00170"/>
</dbReference>
<dbReference type="CDD" id="cd04875">
    <property type="entry name" value="ACT_F4HF-DF"/>
    <property type="match status" value="1"/>
</dbReference>
<keyword evidence="3" id="KW-0658">Purine biosynthesis</keyword>
<comment type="function">
    <text evidence="3">Catalyzes the hydrolysis of 10-formyltetrahydrofolate (formyl-FH4) to formate and tetrahydrofolate (FH4).</text>
</comment>
<dbReference type="EMBL" id="CP000830">
    <property type="protein sequence ID" value="ABV93848.1"/>
    <property type="molecule type" value="Genomic_DNA"/>
</dbReference>
<dbReference type="GO" id="GO:0006730">
    <property type="term" value="P:one-carbon metabolic process"/>
    <property type="evidence" value="ECO:0007669"/>
    <property type="project" value="UniProtKB-KW"/>
</dbReference>
<comment type="pathway">
    <text evidence="3">Purine metabolism; IMP biosynthesis via de novo pathway; formate from 10-formyl-5,6,7,8-tetrahydrofolate: step 1/1.</text>
</comment>
<dbReference type="EC" id="3.5.1.10" evidence="3 4"/>
<dbReference type="Gene3D" id="3.30.70.260">
    <property type="match status" value="1"/>
</dbReference>
<dbReference type="InterPro" id="IPR044074">
    <property type="entry name" value="PurU_ACT"/>
</dbReference>
<dbReference type="AlphaFoldDB" id="A8LQI1"/>